<dbReference type="NCBIfam" id="NF010403">
    <property type="entry name" value="PRK13829.1"/>
    <property type="match status" value="1"/>
</dbReference>
<comment type="function">
    <text evidence="5">An accessory protein needed during the final step in the assembly of 30S ribosomal subunit, possibly for assembly of the head region. Essential for efficient processing of 16S rRNA. May be needed both before and after RbfA during the maturation of 16S rRNA. It has affinity for free ribosomal 30S subunits but not for 70S ribosomes.</text>
</comment>
<dbReference type="GO" id="GO:0043022">
    <property type="term" value="F:ribosome binding"/>
    <property type="evidence" value="ECO:0007669"/>
    <property type="project" value="InterPro"/>
</dbReference>
<dbReference type="SUPFAM" id="SSF50447">
    <property type="entry name" value="Translation proteins"/>
    <property type="match status" value="1"/>
</dbReference>
<dbReference type="GO" id="GO:0042274">
    <property type="term" value="P:ribosomal small subunit biogenesis"/>
    <property type="evidence" value="ECO:0007669"/>
    <property type="project" value="UniProtKB-UniRule"/>
</dbReference>
<dbReference type="Gene3D" id="2.30.30.240">
    <property type="entry name" value="PRC-barrel domain"/>
    <property type="match status" value="1"/>
</dbReference>
<comment type="subunit">
    <text evidence="5">Binds ribosomal protein uS19.</text>
</comment>
<evidence type="ECO:0000256" key="4">
    <source>
        <dbReference type="ARBA" id="ARBA00023186"/>
    </source>
</evidence>
<evidence type="ECO:0000256" key="2">
    <source>
        <dbReference type="ARBA" id="ARBA00022517"/>
    </source>
</evidence>
<comment type="domain">
    <text evidence="5">The PRC barrel domain binds ribosomal protein uS19.</text>
</comment>
<evidence type="ECO:0000313" key="7">
    <source>
        <dbReference type="Proteomes" id="UP000266178"/>
    </source>
</evidence>
<comment type="subcellular location">
    <subcellularLocation>
        <location evidence="5">Cytoplasm</location>
    </subcellularLocation>
</comment>
<dbReference type="RefSeq" id="WP_119358425.1">
    <property type="nucleotide sequence ID" value="NZ_BJXM01000001.1"/>
</dbReference>
<dbReference type="InterPro" id="IPR009000">
    <property type="entry name" value="Transl_B-barrel_sf"/>
</dbReference>
<gene>
    <name evidence="5 6" type="primary">rimM</name>
    <name evidence="6" type="ORF">Mgrana_02993</name>
</gene>
<sequence>MPSDTRRVEIGRLGKPYGLQGDLKYRGEPVIEALERVYLEGLGYRLIEAVYPLNHETVIHLSGIDDRAAAERVALLRVYADVADLPELEPGAYYYFQLIGQPVFVEGKLFGQVVDLEDAGAQDLLVIRPSGTSLRAQHQTHRVPLQAPYVRLEEDGIHIEPIPGLLD</sequence>
<dbReference type="NCBIfam" id="TIGR02273">
    <property type="entry name" value="16S_RimM"/>
    <property type="match status" value="1"/>
</dbReference>
<evidence type="ECO:0000256" key="5">
    <source>
        <dbReference type="HAMAP-Rule" id="MF_00014"/>
    </source>
</evidence>
<protein>
    <recommendedName>
        <fullName evidence="5">Ribosome maturation factor RimM</fullName>
    </recommendedName>
</protein>
<evidence type="ECO:0000313" key="6">
    <source>
        <dbReference type="EMBL" id="RIH91119.1"/>
    </source>
</evidence>
<dbReference type="GO" id="GO:0005737">
    <property type="term" value="C:cytoplasm"/>
    <property type="evidence" value="ECO:0007669"/>
    <property type="project" value="UniProtKB-SubCell"/>
</dbReference>
<dbReference type="GO" id="GO:0005840">
    <property type="term" value="C:ribosome"/>
    <property type="evidence" value="ECO:0007669"/>
    <property type="project" value="InterPro"/>
</dbReference>
<dbReference type="AlphaFoldDB" id="A0A399F790"/>
<dbReference type="Proteomes" id="UP000266178">
    <property type="component" value="Unassembled WGS sequence"/>
</dbReference>
<comment type="similarity">
    <text evidence="5">Belongs to the RimM family.</text>
</comment>
<keyword evidence="2 5" id="KW-0690">Ribosome biogenesis</keyword>
<evidence type="ECO:0000256" key="1">
    <source>
        <dbReference type="ARBA" id="ARBA00022490"/>
    </source>
</evidence>
<dbReference type="PANTHER" id="PTHR33692">
    <property type="entry name" value="RIBOSOME MATURATION FACTOR RIMM"/>
    <property type="match status" value="1"/>
</dbReference>
<dbReference type="HAMAP" id="MF_00014">
    <property type="entry name" value="Ribosome_mat_RimM"/>
    <property type="match status" value="1"/>
</dbReference>
<dbReference type="InterPro" id="IPR011961">
    <property type="entry name" value="RimM"/>
</dbReference>
<dbReference type="InterPro" id="IPR036976">
    <property type="entry name" value="RimM_N_sf"/>
</dbReference>
<keyword evidence="1 5" id="KW-0963">Cytoplasm</keyword>
<dbReference type="EMBL" id="QWLB01000057">
    <property type="protein sequence ID" value="RIH91119.1"/>
    <property type="molecule type" value="Genomic_DNA"/>
</dbReference>
<keyword evidence="3 5" id="KW-0698">rRNA processing</keyword>
<organism evidence="6 7">
    <name type="scientific">Meiothermus granaticius NBRC 107808</name>
    <dbReference type="NCBI Taxonomy" id="1227551"/>
    <lineage>
        <taxon>Bacteria</taxon>
        <taxon>Thermotogati</taxon>
        <taxon>Deinococcota</taxon>
        <taxon>Deinococci</taxon>
        <taxon>Thermales</taxon>
        <taxon>Thermaceae</taxon>
        <taxon>Meiothermus</taxon>
    </lineage>
</organism>
<dbReference type="InterPro" id="IPR011033">
    <property type="entry name" value="PRC_barrel-like_sf"/>
</dbReference>
<dbReference type="GO" id="GO:0006364">
    <property type="term" value="P:rRNA processing"/>
    <property type="evidence" value="ECO:0007669"/>
    <property type="project" value="UniProtKB-UniRule"/>
</dbReference>
<comment type="caution">
    <text evidence="6">The sequence shown here is derived from an EMBL/GenBank/DDBJ whole genome shotgun (WGS) entry which is preliminary data.</text>
</comment>
<keyword evidence="4 5" id="KW-0143">Chaperone</keyword>
<evidence type="ECO:0000256" key="3">
    <source>
        <dbReference type="ARBA" id="ARBA00022552"/>
    </source>
</evidence>
<accession>A0A399F790</accession>
<dbReference type="OrthoDB" id="9810331at2"/>
<proteinExistence type="inferred from homology"/>
<name>A0A399F790_9DEIN</name>
<dbReference type="SUPFAM" id="SSF50346">
    <property type="entry name" value="PRC-barrel domain"/>
    <property type="match status" value="1"/>
</dbReference>
<dbReference type="Gene3D" id="2.40.30.60">
    <property type="entry name" value="RimM"/>
    <property type="match status" value="1"/>
</dbReference>
<reference evidence="6 7" key="1">
    <citation type="submission" date="2018-08" db="EMBL/GenBank/DDBJ databases">
        <title>Meiothermus granaticius genome AF-68 sequencing project.</title>
        <authorList>
            <person name="Da Costa M.S."/>
            <person name="Albuquerque L."/>
            <person name="Raposo P."/>
            <person name="Froufe H.J.C."/>
            <person name="Barroso C.S."/>
            <person name="Egas C."/>
        </authorList>
    </citation>
    <scope>NUCLEOTIDE SEQUENCE [LARGE SCALE GENOMIC DNA]</scope>
    <source>
        <strain evidence="6 7">AF-68</strain>
    </source>
</reference>
<dbReference type="PANTHER" id="PTHR33692:SF1">
    <property type="entry name" value="RIBOSOME MATURATION FACTOR RIMM"/>
    <property type="match status" value="1"/>
</dbReference>
<keyword evidence="7" id="KW-1185">Reference proteome</keyword>